<proteinExistence type="predicted"/>
<evidence type="ECO:0000313" key="2">
    <source>
        <dbReference type="Proteomes" id="UP001234178"/>
    </source>
</evidence>
<gene>
    <name evidence="1" type="ORF">OUZ56_013099</name>
</gene>
<organism evidence="1 2">
    <name type="scientific">Daphnia magna</name>
    <dbReference type="NCBI Taxonomy" id="35525"/>
    <lineage>
        <taxon>Eukaryota</taxon>
        <taxon>Metazoa</taxon>
        <taxon>Ecdysozoa</taxon>
        <taxon>Arthropoda</taxon>
        <taxon>Crustacea</taxon>
        <taxon>Branchiopoda</taxon>
        <taxon>Diplostraca</taxon>
        <taxon>Cladocera</taxon>
        <taxon>Anomopoda</taxon>
        <taxon>Daphniidae</taxon>
        <taxon>Daphnia</taxon>
    </lineage>
</organism>
<keyword evidence="2" id="KW-1185">Reference proteome</keyword>
<accession>A0ABQ9Z4V5</accession>
<dbReference type="EMBL" id="JAOYFB010000002">
    <property type="protein sequence ID" value="KAK4007938.1"/>
    <property type="molecule type" value="Genomic_DNA"/>
</dbReference>
<dbReference type="Proteomes" id="UP001234178">
    <property type="component" value="Unassembled WGS sequence"/>
</dbReference>
<name>A0ABQ9Z4V5_9CRUS</name>
<comment type="caution">
    <text evidence="1">The sequence shown here is derived from an EMBL/GenBank/DDBJ whole genome shotgun (WGS) entry which is preliminary data.</text>
</comment>
<sequence>MANVLPSDRTLGSGNRTYPYILDILFSHHYCYNCEFAVSGESYCSPRFKHDGKQSNPASSALKELREFTTLMKEYRKEYILKEDDGRKRVSCAQPRHYEAVRSGVARCAPKLFAPDKKFTRLTASVNRKAPEDVADWLA</sequence>
<protein>
    <submittedName>
        <fullName evidence="1">Uncharacterized protein</fullName>
    </submittedName>
</protein>
<reference evidence="1 2" key="1">
    <citation type="journal article" date="2023" name="Nucleic Acids Res.">
        <title>The hologenome of Daphnia magna reveals possible DNA methylation and microbiome-mediated evolution of the host genome.</title>
        <authorList>
            <person name="Chaturvedi A."/>
            <person name="Li X."/>
            <person name="Dhandapani V."/>
            <person name="Marshall H."/>
            <person name="Kissane S."/>
            <person name="Cuenca-Cambronero M."/>
            <person name="Asole G."/>
            <person name="Calvet F."/>
            <person name="Ruiz-Romero M."/>
            <person name="Marangio P."/>
            <person name="Guigo R."/>
            <person name="Rago D."/>
            <person name="Mirbahai L."/>
            <person name="Eastwood N."/>
            <person name="Colbourne J.K."/>
            <person name="Zhou J."/>
            <person name="Mallon E."/>
            <person name="Orsini L."/>
        </authorList>
    </citation>
    <scope>NUCLEOTIDE SEQUENCE [LARGE SCALE GENOMIC DNA]</scope>
    <source>
        <strain evidence="1">LRV0_1</strain>
    </source>
</reference>
<evidence type="ECO:0000313" key="1">
    <source>
        <dbReference type="EMBL" id="KAK4007938.1"/>
    </source>
</evidence>